<evidence type="ECO:0000313" key="4">
    <source>
        <dbReference type="Proteomes" id="UP001242513"/>
    </source>
</evidence>
<sequence>MSSYYTLVWRENELKSYSTDKLNYIFNTINHPFPVRYRQFYPNRIEWQKAVNHHQATIKKVKNIISTRHDAHAVRKIWLKKHHQQNINQAGYTAEQLANKLPYMANQLGAFMEIEDIEIKYFDDELKPRYDLTDFQDINTENYANSGFTQNGITKVAFLKLYPKIKSKELDKILDIANCELETDDDKEIIPYWYAVNAKRVLVDGDSFAEAFDE</sequence>
<evidence type="ECO:0000313" key="3">
    <source>
        <dbReference type="Proteomes" id="UP000181860"/>
    </source>
</evidence>
<dbReference type="Proteomes" id="UP001242513">
    <property type="component" value="Chromosome"/>
</dbReference>
<protein>
    <submittedName>
        <fullName evidence="2">Temperature-sensitive replication protein</fullName>
    </submittedName>
</protein>
<evidence type="ECO:0000313" key="1">
    <source>
        <dbReference type="EMBL" id="SDA37752.1"/>
    </source>
</evidence>
<evidence type="ECO:0000313" key="2">
    <source>
        <dbReference type="EMBL" id="WGO86498.1"/>
    </source>
</evidence>
<dbReference type="AlphaFoldDB" id="A0AAX3UFM9"/>
<dbReference type="Proteomes" id="UP000181860">
    <property type="component" value="Unassembled WGS sequence"/>
</dbReference>
<gene>
    <name evidence="2" type="ORF">QEJ78_03285</name>
    <name evidence="1" type="ORF">SAMN02983011_00168</name>
</gene>
<dbReference type="EMBL" id="CP123735">
    <property type="protein sequence ID" value="WGO86498.1"/>
    <property type="molecule type" value="Genomic_DNA"/>
</dbReference>
<dbReference type="GeneID" id="72686784"/>
<organism evidence="2 4">
    <name type="scientific">Lactobacillus kefiranofaciens</name>
    <dbReference type="NCBI Taxonomy" id="267818"/>
    <lineage>
        <taxon>Bacteria</taxon>
        <taxon>Bacillati</taxon>
        <taxon>Bacillota</taxon>
        <taxon>Bacilli</taxon>
        <taxon>Lactobacillales</taxon>
        <taxon>Lactobacillaceae</taxon>
        <taxon>Lactobacillus</taxon>
    </lineage>
</organism>
<reference evidence="2" key="3">
    <citation type="submission" date="2023-04" db="EMBL/GenBank/DDBJ databases">
        <authorList>
            <person name="Wang Y."/>
        </authorList>
    </citation>
    <scope>NUCLEOTIDE SEQUENCE</scope>
    <source>
        <strain evidence="2">ZW18</strain>
    </source>
</reference>
<keyword evidence="3" id="KW-1185">Reference proteome</keyword>
<name>A0AAX3UFM9_9LACO</name>
<reference evidence="1 3" key="1">
    <citation type="submission" date="2016-10" db="EMBL/GenBank/DDBJ databases">
        <authorList>
            <person name="Varghese N."/>
            <person name="Submissions S."/>
        </authorList>
    </citation>
    <scope>NUCLEOTIDE SEQUENCE [LARGE SCALE GENOMIC DNA]</scope>
    <source>
        <strain evidence="1 3">ATCC 43761</strain>
    </source>
</reference>
<reference evidence="2" key="2">
    <citation type="journal article" date="2022" name="Food Funct.">
        <title>Lactobacillus kefiranofaciens ZW18 from Kefir enhances the anti-tumor effect of anti-programmed cell death 1 (PD-1) immunotherapy by modulating the gut microbiota.</title>
        <authorList>
            <person name="Zhao J."/>
            <person name="Wang Y."/>
            <person name="Wang J."/>
            <person name="Lv M."/>
            <person name="Zhou C."/>
            <person name="Jia L."/>
            <person name="Geng W."/>
        </authorList>
    </citation>
    <scope>NUCLEOTIDE SEQUENCE</scope>
    <source>
        <strain evidence="2">ZW18</strain>
    </source>
</reference>
<accession>A0AAX3UFM9</accession>
<dbReference type="RefSeq" id="WP_013853966.1">
    <property type="nucleotide sequence ID" value="NZ_CP061341.1"/>
</dbReference>
<dbReference type="EMBL" id="FMXC01000001">
    <property type="protein sequence ID" value="SDA37752.1"/>
    <property type="molecule type" value="Genomic_DNA"/>
</dbReference>
<proteinExistence type="predicted"/>